<evidence type="ECO:0000313" key="2">
    <source>
        <dbReference type="Proteomes" id="UP000634476"/>
    </source>
</evidence>
<proteinExistence type="predicted"/>
<comment type="caution">
    <text evidence="1">The sequence shown here is derived from an EMBL/GenBank/DDBJ whole genome shotgun (WGS) entry which is preliminary data.</text>
</comment>
<dbReference type="EMBL" id="BOOK01000010">
    <property type="protein sequence ID" value="GIH99704.1"/>
    <property type="molecule type" value="Genomic_DNA"/>
</dbReference>
<keyword evidence="2" id="KW-1185">Reference proteome</keyword>
<evidence type="ECO:0000313" key="1">
    <source>
        <dbReference type="EMBL" id="GIH99704.1"/>
    </source>
</evidence>
<dbReference type="AlphaFoldDB" id="A0A8J3SUQ7"/>
<reference evidence="1" key="1">
    <citation type="submission" date="2021-01" db="EMBL/GenBank/DDBJ databases">
        <title>Whole genome shotgun sequence of Planobispora takensis NBRC 109077.</title>
        <authorList>
            <person name="Komaki H."/>
            <person name="Tamura T."/>
        </authorList>
    </citation>
    <scope>NUCLEOTIDE SEQUENCE</scope>
    <source>
        <strain evidence="1">NBRC 109077</strain>
    </source>
</reference>
<gene>
    <name evidence="1" type="ORF">Pta02_17130</name>
</gene>
<dbReference type="Proteomes" id="UP000634476">
    <property type="component" value="Unassembled WGS sequence"/>
</dbReference>
<protein>
    <submittedName>
        <fullName evidence="1">Uncharacterized protein</fullName>
    </submittedName>
</protein>
<organism evidence="1 2">
    <name type="scientific">Planobispora takensis</name>
    <dbReference type="NCBI Taxonomy" id="1367882"/>
    <lineage>
        <taxon>Bacteria</taxon>
        <taxon>Bacillati</taxon>
        <taxon>Actinomycetota</taxon>
        <taxon>Actinomycetes</taxon>
        <taxon>Streptosporangiales</taxon>
        <taxon>Streptosporangiaceae</taxon>
        <taxon>Planobispora</taxon>
    </lineage>
</organism>
<accession>A0A8J3SUQ7</accession>
<sequence>MPALTVATSNDHVSVPRTHDSPACSLALCRRSLEWAHRGLRRLGPGRRVEASVDVMPHNGMPCGAL</sequence>
<name>A0A8J3SUQ7_9ACTN</name>